<dbReference type="SUPFAM" id="SSF53822">
    <property type="entry name" value="Periplasmic binding protein-like I"/>
    <property type="match status" value="1"/>
</dbReference>
<dbReference type="AlphaFoldDB" id="A0A565CMY6"/>
<dbReference type="Pfam" id="PF01094">
    <property type="entry name" value="ANF_receptor"/>
    <property type="match status" value="2"/>
</dbReference>
<comment type="subcellular location">
    <subcellularLocation>
        <location evidence="1">Membrane</location>
    </subcellularLocation>
</comment>
<dbReference type="InterPro" id="IPR001828">
    <property type="entry name" value="ANF_lig-bd_rcpt"/>
</dbReference>
<accession>A0A565CMY6</accession>
<dbReference type="PANTHER" id="PTHR34836:SF7">
    <property type="entry name" value="RECEPTOR LIGAND BINDING REGION DOMAIN-CONTAINING PROTEIN"/>
    <property type="match status" value="1"/>
</dbReference>
<dbReference type="EMBL" id="CABITT030000008">
    <property type="protein sequence ID" value="VVB14924.1"/>
    <property type="molecule type" value="Genomic_DNA"/>
</dbReference>
<keyword evidence="4" id="KW-0472">Membrane</keyword>
<dbReference type="PANTHER" id="PTHR34836">
    <property type="entry name" value="OS06G0188250 PROTEIN"/>
    <property type="match status" value="1"/>
</dbReference>
<evidence type="ECO:0000259" key="5">
    <source>
        <dbReference type="Pfam" id="PF01094"/>
    </source>
</evidence>
<keyword evidence="2" id="KW-0812">Transmembrane</keyword>
<evidence type="ECO:0000256" key="1">
    <source>
        <dbReference type="ARBA" id="ARBA00004370"/>
    </source>
</evidence>
<dbReference type="Gene3D" id="3.40.50.2300">
    <property type="match status" value="2"/>
</dbReference>
<proteinExistence type="predicted"/>
<evidence type="ECO:0000256" key="2">
    <source>
        <dbReference type="ARBA" id="ARBA00022692"/>
    </source>
</evidence>
<dbReference type="InterPro" id="IPR028082">
    <property type="entry name" value="Peripla_BP_I"/>
</dbReference>
<evidence type="ECO:0000313" key="7">
    <source>
        <dbReference type="Proteomes" id="UP000489600"/>
    </source>
</evidence>
<dbReference type="Proteomes" id="UP000489600">
    <property type="component" value="Unassembled WGS sequence"/>
</dbReference>
<protein>
    <recommendedName>
        <fullName evidence="5">Receptor ligand binding region domain-containing protein</fullName>
    </recommendedName>
</protein>
<comment type="caution">
    <text evidence="6">The sequence shown here is derived from an EMBL/GenBank/DDBJ whole genome shotgun (WGS) entry which is preliminary data.</text>
</comment>
<dbReference type="GO" id="GO:0016020">
    <property type="term" value="C:membrane"/>
    <property type="evidence" value="ECO:0007669"/>
    <property type="project" value="UniProtKB-SubCell"/>
</dbReference>
<dbReference type="OrthoDB" id="5984008at2759"/>
<evidence type="ECO:0000256" key="3">
    <source>
        <dbReference type="ARBA" id="ARBA00022989"/>
    </source>
</evidence>
<name>A0A565CMY6_9BRAS</name>
<evidence type="ECO:0000256" key="4">
    <source>
        <dbReference type="ARBA" id="ARBA00023136"/>
    </source>
</evidence>
<organism evidence="6 7">
    <name type="scientific">Arabis nemorensis</name>
    <dbReference type="NCBI Taxonomy" id="586526"/>
    <lineage>
        <taxon>Eukaryota</taxon>
        <taxon>Viridiplantae</taxon>
        <taxon>Streptophyta</taxon>
        <taxon>Embryophyta</taxon>
        <taxon>Tracheophyta</taxon>
        <taxon>Spermatophyta</taxon>
        <taxon>Magnoliopsida</taxon>
        <taxon>eudicotyledons</taxon>
        <taxon>Gunneridae</taxon>
        <taxon>Pentapetalae</taxon>
        <taxon>rosids</taxon>
        <taxon>malvids</taxon>
        <taxon>Brassicales</taxon>
        <taxon>Brassicaceae</taxon>
        <taxon>Arabideae</taxon>
        <taxon>Arabis</taxon>
    </lineage>
</organism>
<evidence type="ECO:0000313" key="6">
    <source>
        <dbReference type="EMBL" id="VVB14924.1"/>
    </source>
</evidence>
<keyword evidence="3" id="KW-1133">Transmembrane helix</keyword>
<sequence length="299" mass="34103">MNSVCLFSHLLYYVIRTTQSDLYQMDAIASFVDFYGWKEVIAVFVDDDFGRNGVAALNDKLAGRRLRITYKAGLHPDTMANKNEIKIIGKVSQNNGEWLCATDWLSTTVDSSSPLPSERLETIQGVLVLRRHTPSNLKWEFFSRWRNIYDAPLALNAYGLYAYDLVMLLARVLDKFFNHGGKILFSNGSMLDALGKSGNPNLEAMTVFDGGETLLKDILGMHMATDFSILSPESLHKEATKYLFSGKELKIGVPRHLWACYFLFAGIVVWNLEHWIHDELFRCLPKRQCITILWFSFPL</sequence>
<feature type="domain" description="Receptor ligand binding region" evidence="5">
    <location>
        <begin position="99"/>
        <end position="223"/>
    </location>
</feature>
<reference evidence="6" key="1">
    <citation type="submission" date="2019-07" db="EMBL/GenBank/DDBJ databases">
        <authorList>
            <person name="Dittberner H."/>
        </authorList>
    </citation>
    <scope>NUCLEOTIDE SEQUENCE [LARGE SCALE GENOMIC DNA]</scope>
</reference>
<feature type="domain" description="Receptor ligand binding region" evidence="5">
    <location>
        <begin position="13"/>
        <end position="88"/>
    </location>
</feature>
<dbReference type="InterPro" id="IPR015683">
    <property type="entry name" value="Ionotropic_Glu_rcpt"/>
</dbReference>
<gene>
    <name evidence="6" type="ORF">ANE_LOCUS25368</name>
</gene>
<keyword evidence="7" id="KW-1185">Reference proteome</keyword>